<organism evidence="4 5">
    <name type="scientific">Diabrotica virgifera virgifera</name>
    <name type="common">western corn rootworm</name>
    <dbReference type="NCBI Taxonomy" id="50390"/>
    <lineage>
        <taxon>Eukaryota</taxon>
        <taxon>Metazoa</taxon>
        <taxon>Ecdysozoa</taxon>
        <taxon>Arthropoda</taxon>
        <taxon>Hexapoda</taxon>
        <taxon>Insecta</taxon>
        <taxon>Pterygota</taxon>
        <taxon>Neoptera</taxon>
        <taxon>Endopterygota</taxon>
        <taxon>Coleoptera</taxon>
        <taxon>Polyphaga</taxon>
        <taxon>Cucujiformia</taxon>
        <taxon>Chrysomeloidea</taxon>
        <taxon>Chrysomelidae</taxon>
        <taxon>Galerucinae</taxon>
        <taxon>Diabroticina</taxon>
        <taxon>Diabroticites</taxon>
        <taxon>Diabrotica</taxon>
    </lineage>
</organism>
<accession>A0ABM5KVS4</accession>
<dbReference type="PANTHER" id="PTHR11552">
    <property type="entry name" value="GLUCOSE-METHANOL-CHOLINE GMC OXIDOREDUCTASE"/>
    <property type="match status" value="1"/>
</dbReference>
<feature type="chain" id="PRO_5045239807" description="Glucose-methanol-choline oxidoreductase N-terminal domain-containing protein" evidence="2">
    <location>
        <begin position="20"/>
        <end position="616"/>
    </location>
</feature>
<sequence>MSTLMISVAFSLCLACVSSVELDELYTFVSDKLEEIENYQVPTNNEKLFKVNDSNVYDAGTYDFIIVGAGAAGCVLANRLSEISSWKILLLEAGGKTNDFSDIPIFSDNLRNSEMNWGYYTSPQTKSCQGMRNNQCVYPRGKVIGGTTTINGAVYARGAHTDYRDWEAMGNKRWAFKYVFPYFKKSETCSFKSCDPYYHGKSGPLSVNQTSPSSIVANAFANANLEKGLSLVDYNGKSQIGVSKIQFNVKYNKHHNAEHAFLDYIKSRTNLKIMLNAAVNKIIIKSHKATGVTFVKDGAVYTAKARKEVILSAGAINSPQLLLLSGVGPKHELKKLDIPVSAHLPAVGKNLQDHPLFFNLYFRTNLTAENRTLKENLELYLEDETPFTNGAGLEQLVFINADNITSGVADIEYLTFAPPFSVPPNPVKALNLNDNYANTYKNYNTQTDISVIMSLMKPKSREQVTLKSNNIVDFPIIDLNFFSDANGTDIETMYKGIQYILSLTKTDAFKRINATLVSEQPSCDQFKGQEREYWYCALKYMTATEYHPSCTTRMGTSRKDSVVDKDCIVHGFSNLRVVDAGVMPEITRGHLMAAVYMIAEKISDEIKRKHGKLHWF</sequence>
<dbReference type="SUPFAM" id="SSF54373">
    <property type="entry name" value="FAD-linked reductases, C-terminal domain"/>
    <property type="match status" value="1"/>
</dbReference>
<keyword evidence="2" id="KW-0732">Signal</keyword>
<dbReference type="InterPro" id="IPR007867">
    <property type="entry name" value="GMC_OxRtase_C"/>
</dbReference>
<dbReference type="GeneID" id="126889758"/>
<evidence type="ECO:0000259" key="3">
    <source>
        <dbReference type="PROSITE" id="PS00624"/>
    </source>
</evidence>
<protein>
    <recommendedName>
        <fullName evidence="3">Glucose-methanol-choline oxidoreductase N-terminal domain-containing protein</fullName>
    </recommendedName>
</protein>
<dbReference type="PIRSF" id="PIRSF000137">
    <property type="entry name" value="Alcohol_oxidase"/>
    <property type="match status" value="1"/>
</dbReference>
<dbReference type="RefSeq" id="XP_050514288.1">
    <property type="nucleotide sequence ID" value="XM_050658331.1"/>
</dbReference>
<dbReference type="PROSITE" id="PS00624">
    <property type="entry name" value="GMC_OXRED_2"/>
    <property type="match status" value="1"/>
</dbReference>
<feature type="signal peptide" evidence="2">
    <location>
        <begin position="1"/>
        <end position="19"/>
    </location>
</feature>
<keyword evidence="5" id="KW-1185">Reference proteome</keyword>
<dbReference type="InterPro" id="IPR000172">
    <property type="entry name" value="GMC_OxRdtase_N"/>
</dbReference>
<dbReference type="Pfam" id="PF05199">
    <property type="entry name" value="GMC_oxred_C"/>
    <property type="match status" value="1"/>
</dbReference>
<dbReference type="SUPFAM" id="SSF51905">
    <property type="entry name" value="FAD/NAD(P)-binding domain"/>
    <property type="match status" value="1"/>
</dbReference>
<evidence type="ECO:0000256" key="2">
    <source>
        <dbReference type="SAM" id="SignalP"/>
    </source>
</evidence>
<dbReference type="EnsemblMetazoa" id="XM_050658331.1">
    <property type="protein sequence ID" value="XP_050514288.1"/>
    <property type="gene ID" value="LOC126889758"/>
</dbReference>
<proteinExistence type="inferred from homology"/>
<feature type="domain" description="Glucose-methanol-choline oxidoreductase N-terminal" evidence="3">
    <location>
        <begin position="314"/>
        <end position="328"/>
    </location>
</feature>
<dbReference type="Gene3D" id="3.30.560.10">
    <property type="entry name" value="Glucose Oxidase, domain 3"/>
    <property type="match status" value="1"/>
</dbReference>
<evidence type="ECO:0000313" key="4">
    <source>
        <dbReference type="EnsemblMetazoa" id="XP_050514288.1"/>
    </source>
</evidence>
<dbReference type="InterPro" id="IPR036188">
    <property type="entry name" value="FAD/NAD-bd_sf"/>
</dbReference>
<comment type="similarity">
    <text evidence="1">Belongs to the GMC oxidoreductase family.</text>
</comment>
<reference evidence="4" key="1">
    <citation type="submission" date="2025-05" db="UniProtKB">
        <authorList>
            <consortium name="EnsemblMetazoa"/>
        </authorList>
    </citation>
    <scope>IDENTIFICATION</scope>
</reference>
<evidence type="ECO:0000256" key="1">
    <source>
        <dbReference type="ARBA" id="ARBA00010790"/>
    </source>
</evidence>
<dbReference type="InterPro" id="IPR012132">
    <property type="entry name" value="GMC_OxRdtase"/>
</dbReference>
<dbReference type="Gene3D" id="3.50.50.60">
    <property type="entry name" value="FAD/NAD(P)-binding domain"/>
    <property type="match status" value="1"/>
</dbReference>
<name>A0ABM5KVS4_DIAVI</name>
<dbReference type="Proteomes" id="UP001652700">
    <property type="component" value="Unplaced"/>
</dbReference>
<evidence type="ECO:0000313" key="5">
    <source>
        <dbReference type="Proteomes" id="UP001652700"/>
    </source>
</evidence>
<dbReference type="Pfam" id="PF00732">
    <property type="entry name" value="GMC_oxred_N"/>
    <property type="match status" value="1"/>
</dbReference>
<dbReference type="PANTHER" id="PTHR11552:SF158">
    <property type="entry name" value="GH23626P-RELATED"/>
    <property type="match status" value="1"/>
</dbReference>